<feature type="compositionally biased region" description="Basic and acidic residues" evidence="1">
    <location>
        <begin position="44"/>
        <end position="59"/>
    </location>
</feature>
<organism evidence="2 3">
    <name type="scientific">Dermatophagoides farinae</name>
    <name type="common">American house dust mite</name>
    <dbReference type="NCBI Taxonomy" id="6954"/>
    <lineage>
        <taxon>Eukaryota</taxon>
        <taxon>Metazoa</taxon>
        <taxon>Ecdysozoa</taxon>
        <taxon>Arthropoda</taxon>
        <taxon>Chelicerata</taxon>
        <taxon>Arachnida</taxon>
        <taxon>Acari</taxon>
        <taxon>Acariformes</taxon>
        <taxon>Sarcoptiformes</taxon>
        <taxon>Astigmata</taxon>
        <taxon>Psoroptidia</taxon>
        <taxon>Analgoidea</taxon>
        <taxon>Pyroglyphidae</taxon>
        <taxon>Dermatophagoidinae</taxon>
        <taxon>Dermatophagoides</taxon>
    </lineage>
</organism>
<name>A0A922HSM2_DERFA</name>
<evidence type="ECO:0000256" key="1">
    <source>
        <dbReference type="SAM" id="MobiDB-lite"/>
    </source>
</evidence>
<proteinExistence type="predicted"/>
<accession>A0A922HSM2</accession>
<dbReference type="Proteomes" id="UP000790347">
    <property type="component" value="Unassembled WGS sequence"/>
</dbReference>
<reference evidence="2" key="1">
    <citation type="submission" date="2013-05" db="EMBL/GenBank/DDBJ databases">
        <authorList>
            <person name="Yim A.K.Y."/>
            <person name="Chan T.F."/>
            <person name="Ji K.M."/>
            <person name="Liu X.Y."/>
            <person name="Zhou J.W."/>
            <person name="Li R.Q."/>
            <person name="Yang K.Y."/>
            <person name="Li J."/>
            <person name="Li M."/>
            <person name="Law P.T.W."/>
            <person name="Wu Y.L."/>
            <person name="Cai Z.L."/>
            <person name="Qin H."/>
            <person name="Bao Y."/>
            <person name="Leung R.K.K."/>
            <person name="Ng P.K.S."/>
            <person name="Zou J."/>
            <person name="Zhong X.J."/>
            <person name="Ran P.X."/>
            <person name="Zhong N.S."/>
            <person name="Liu Z.G."/>
            <person name="Tsui S.K.W."/>
        </authorList>
    </citation>
    <scope>NUCLEOTIDE SEQUENCE</scope>
    <source>
        <strain evidence="2">Derf</strain>
        <tissue evidence="2">Whole organism</tissue>
    </source>
</reference>
<sequence>MAPAAASNFSGLEHSDNNAKYDIKKLKINKRNFKQTNKQKNNKPRPDAETDGDILHELETNESTRPSHSRRRRRAYSPAEEMFRTTPEAFRNTVDPIDKFVDVVESVMVVVVDYYDPT</sequence>
<evidence type="ECO:0000313" key="3">
    <source>
        <dbReference type="Proteomes" id="UP000790347"/>
    </source>
</evidence>
<comment type="caution">
    <text evidence="2">The sequence shown here is derived from an EMBL/GenBank/DDBJ whole genome shotgun (WGS) entry which is preliminary data.</text>
</comment>
<dbReference type="AlphaFoldDB" id="A0A922HSM2"/>
<feature type="region of interest" description="Disordered" evidence="1">
    <location>
        <begin position="23"/>
        <end position="80"/>
    </location>
</feature>
<keyword evidence="3" id="KW-1185">Reference proteome</keyword>
<dbReference type="EMBL" id="ASGP02000005">
    <property type="protein sequence ID" value="KAH9506506.1"/>
    <property type="molecule type" value="Genomic_DNA"/>
</dbReference>
<protein>
    <submittedName>
        <fullName evidence="2">Uncharacterized protein</fullName>
    </submittedName>
</protein>
<evidence type="ECO:0000313" key="2">
    <source>
        <dbReference type="EMBL" id="KAH9506506.1"/>
    </source>
</evidence>
<reference evidence="2" key="2">
    <citation type="journal article" date="2022" name="Res Sq">
        <title>Comparative Genomics Reveals Insights into the Divergent Evolution of Astigmatic Mites and Household Pest Adaptations.</title>
        <authorList>
            <person name="Xiong Q."/>
            <person name="Wan A.T.-Y."/>
            <person name="Liu X.-Y."/>
            <person name="Fung C.S.-H."/>
            <person name="Xiao X."/>
            <person name="Malainual N."/>
            <person name="Hou J."/>
            <person name="Wang L."/>
            <person name="Wang M."/>
            <person name="Yang K."/>
            <person name="Cui Y."/>
            <person name="Leung E."/>
            <person name="Nong W."/>
            <person name="Shin S.-K."/>
            <person name="Au S."/>
            <person name="Jeong K.Y."/>
            <person name="Chew F.T."/>
            <person name="Hui J."/>
            <person name="Leung T.F."/>
            <person name="Tungtrongchitr A."/>
            <person name="Zhong N."/>
            <person name="Liu Z."/>
            <person name="Tsui S."/>
        </authorList>
    </citation>
    <scope>NUCLEOTIDE SEQUENCE</scope>
    <source>
        <strain evidence="2">Derf</strain>
        <tissue evidence="2">Whole organism</tissue>
    </source>
</reference>
<gene>
    <name evidence="2" type="ORF">DERF_011233</name>
</gene>